<dbReference type="InterPro" id="IPR039191">
    <property type="entry name" value="Nopp140-like"/>
</dbReference>
<dbReference type="EMBL" id="SDAM02029543">
    <property type="protein sequence ID" value="KAH6756704.1"/>
    <property type="molecule type" value="Genomic_DNA"/>
</dbReference>
<evidence type="ECO:0000313" key="3">
    <source>
        <dbReference type="EMBL" id="KAH6756704.1"/>
    </source>
</evidence>
<name>A0AAD4IQ16_PERFH</name>
<proteinExistence type="predicted"/>
<reference evidence="3 4" key="1">
    <citation type="journal article" date="2021" name="Nat. Commun.">
        <title>Incipient diploidization of the medicinal plant Perilla within 10,000 years.</title>
        <authorList>
            <person name="Zhang Y."/>
            <person name="Shen Q."/>
            <person name="Leng L."/>
            <person name="Zhang D."/>
            <person name="Chen S."/>
            <person name="Shi Y."/>
            <person name="Ning Z."/>
            <person name="Chen S."/>
        </authorList>
    </citation>
    <scope>NUCLEOTIDE SEQUENCE [LARGE SCALE GENOMIC DNA]</scope>
    <source>
        <strain evidence="4">cv. PC099</strain>
    </source>
</reference>
<feature type="compositionally biased region" description="Polar residues" evidence="1">
    <location>
        <begin position="263"/>
        <end position="285"/>
    </location>
</feature>
<evidence type="ECO:0000313" key="4">
    <source>
        <dbReference type="Proteomes" id="UP001190926"/>
    </source>
</evidence>
<feature type="domain" description="Srp40 C-terminal" evidence="2">
    <location>
        <begin position="310"/>
        <end position="382"/>
    </location>
</feature>
<evidence type="ECO:0000259" key="2">
    <source>
        <dbReference type="Pfam" id="PF05022"/>
    </source>
</evidence>
<feature type="compositionally biased region" description="Basic and acidic residues" evidence="1">
    <location>
        <begin position="106"/>
        <end position="117"/>
    </location>
</feature>
<comment type="caution">
    <text evidence="3">The sequence shown here is derived from an EMBL/GenBank/DDBJ whole genome shotgun (WGS) entry which is preliminary data.</text>
</comment>
<feature type="compositionally biased region" description="Basic and acidic residues" evidence="1">
    <location>
        <begin position="72"/>
        <end position="86"/>
    </location>
</feature>
<sequence>MAQLKSEDDSVLIFSVALWLKNKGFAKVLKRFLTAAQIEDDDWTTKALNLNEIFSKYQEICNTARENLKFQEKQEEQAADMTEKTGDANGTASEEIKGKKKKKKKSKDDSAINRSEETLEDTAMTEKINESYENGNEDELAEDQSTKKPKEKKKKKSKLASQSLDADLKPEVNEQKHDGLSSKCSKKTEAAEDEADESKKASKKRKRMAPVENENQSGQEVEIEESKSKKPKGLEEGKDVPPQTAFPGANGHADEQEKCDNLQAGQLGSQKFSKQTDESTINNNGMVKPSQKKSASKQPKSSEPNTVKAFQRVKIDEVEFVDERLQDNSYWAKDGAETGYGAKAQEVLGQVKGRGFRHEKTKKKRGSYRGGQIDLHSHSVKFKYSDEE</sequence>
<dbReference type="Proteomes" id="UP001190926">
    <property type="component" value="Unassembled WGS sequence"/>
</dbReference>
<feature type="compositionally biased region" description="Basic residues" evidence="1">
    <location>
        <begin position="147"/>
        <end position="158"/>
    </location>
</feature>
<dbReference type="PANTHER" id="PTHR23216">
    <property type="entry name" value="NUCLEOLAR AND COILED-BODY PHOSPHOPROTEIN 1"/>
    <property type="match status" value="1"/>
</dbReference>
<evidence type="ECO:0000256" key="1">
    <source>
        <dbReference type="SAM" id="MobiDB-lite"/>
    </source>
</evidence>
<dbReference type="InterPro" id="IPR007718">
    <property type="entry name" value="Srp40_C"/>
</dbReference>
<dbReference type="AlphaFoldDB" id="A0AAD4IQ16"/>
<feature type="region of interest" description="Disordered" evidence="1">
    <location>
        <begin position="355"/>
        <end position="375"/>
    </location>
</feature>
<feature type="compositionally biased region" description="Basic and acidic residues" evidence="1">
    <location>
        <begin position="166"/>
        <end position="190"/>
    </location>
</feature>
<protein>
    <submittedName>
        <fullName evidence="3">Nucleolar/coiled-body phosphoprotein</fullName>
    </submittedName>
</protein>
<keyword evidence="4" id="KW-1185">Reference proteome</keyword>
<dbReference type="Pfam" id="PF05022">
    <property type="entry name" value="SRP40_C"/>
    <property type="match status" value="1"/>
</dbReference>
<dbReference type="PANTHER" id="PTHR23216:SF1">
    <property type="entry name" value="NUCLEOLAR AND COILED-BODY PHOSPHOPROTEIN 1"/>
    <property type="match status" value="1"/>
</dbReference>
<feature type="region of interest" description="Disordered" evidence="1">
    <location>
        <begin position="72"/>
        <end position="308"/>
    </location>
</feature>
<gene>
    <name evidence="3" type="ORF">C2S53_001106</name>
</gene>
<feature type="compositionally biased region" description="Basic residues" evidence="1">
    <location>
        <begin position="355"/>
        <end position="367"/>
    </location>
</feature>
<accession>A0AAD4IQ16</accession>
<organism evidence="3 4">
    <name type="scientific">Perilla frutescens var. hirtella</name>
    <name type="common">Perilla citriodora</name>
    <name type="synonym">Perilla setoyensis</name>
    <dbReference type="NCBI Taxonomy" id="608512"/>
    <lineage>
        <taxon>Eukaryota</taxon>
        <taxon>Viridiplantae</taxon>
        <taxon>Streptophyta</taxon>
        <taxon>Embryophyta</taxon>
        <taxon>Tracheophyta</taxon>
        <taxon>Spermatophyta</taxon>
        <taxon>Magnoliopsida</taxon>
        <taxon>eudicotyledons</taxon>
        <taxon>Gunneridae</taxon>
        <taxon>Pentapetalae</taxon>
        <taxon>asterids</taxon>
        <taxon>lamiids</taxon>
        <taxon>Lamiales</taxon>
        <taxon>Lamiaceae</taxon>
        <taxon>Nepetoideae</taxon>
        <taxon>Elsholtzieae</taxon>
        <taxon>Perilla</taxon>
    </lineage>
</organism>
<feature type="compositionally biased region" description="Basic and acidic residues" evidence="1">
    <location>
        <begin position="224"/>
        <end position="239"/>
    </location>
</feature>
<dbReference type="GO" id="GO:0005730">
    <property type="term" value="C:nucleolus"/>
    <property type="evidence" value="ECO:0007669"/>
    <property type="project" value="InterPro"/>
</dbReference>